<keyword evidence="1" id="KW-0812">Transmembrane</keyword>
<evidence type="ECO:0000313" key="2">
    <source>
        <dbReference type="EMBL" id="KNC72493.1"/>
    </source>
</evidence>
<dbReference type="Gene3D" id="1.20.120.1630">
    <property type="match status" value="1"/>
</dbReference>
<evidence type="ECO:0000256" key="1">
    <source>
        <dbReference type="SAM" id="Phobius"/>
    </source>
</evidence>
<dbReference type="PANTHER" id="PTHR32251">
    <property type="entry name" value="3-OXO-5-ALPHA-STEROID 4-DEHYDROGENASE"/>
    <property type="match status" value="1"/>
</dbReference>
<dbReference type="AlphaFoldDB" id="A0A0L0F8P3"/>
<name>A0A0L0F8P3_9EUKA</name>
<dbReference type="PROSITE" id="PS50244">
    <property type="entry name" value="S5A_REDUCTASE"/>
    <property type="match status" value="1"/>
</dbReference>
<organism evidence="2 3">
    <name type="scientific">Sphaeroforma arctica JP610</name>
    <dbReference type="NCBI Taxonomy" id="667725"/>
    <lineage>
        <taxon>Eukaryota</taxon>
        <taxon>Ichthyosporea</taxon>
        <taxon>Ichthyophonida</taxon>
        <taxon>Sphaeroforma</taxon>
    </lineage>
</organism>
<dbReference type="Proteomes" id="UP000054560">
    <property type="component" value="Unassembled WGS sequence"/>
</dbReference>
<dbReference type="OrthoDB" id="67965at2759"/>
<gene>
    <name evidence="2" type="ORF">SARC_14950</name>
</gene>
<dbReference type="Pfam" id="PF06966">
    <property type="entry name" value="DUF1295"/>
    <property type="match status" value="1"/>
</dbReference>
<accession>A0A0L0F8P3</accession>
<dbReference type="GeneID" id="25915454"/>
<dbReference type="InterPro" id="IPR010721">
    <property type="entry name" value="UstE-like"/>
</dbReference>
<feature type="transmembrane region" description="Helical" evidence="1">
    <location>
        <begin position="81"/>
        <end position="101"/>
    </location>
</feature>
<reference evidence="2 3" key="1">
    <citation type="submission" date="2011-02" db="EMBL/GenBank/DDBJ databases">
        <title>The Genome Sequence of Sphaeroforma arctica JP610.</title>
        <authorList>
            <consortium name="The Broad Institute Genome Sequencing Platform"/>
            <person name="Russ C."/>
            <person name="Cuomo C."/>
            <person name="Young S.K."/>
            <person name="Zeng Q."/>
            <person name="Gargeya S."/>
            <person name="Alvarado L."/>
            <person name="Berlin A."/>
            <person name="Chapman S.B."/>
            <person name="Chen Z."/>
            <person name="Freedman E."/>
            <person name="Gellesch M."/>
            <person name="Goldberg J."/>
            <person name="Griggs A."/>
            <person name="Gujja S."/>
            <person name="Heilman E."/>
            <person name="Heiman D."/>
            <person name="Howarth C."/>
            <person name="Mehta T."/>
            <person name="Neiman D."/>
            <person name="Pearson M."/>
            <person name="Roberts A."/>
            <person name="Saif S."/>
            <person name="Shea T."/>
            <person name="Shenoy N."/>
            <person name="Sisk P."/>
            <person name="Stolte C."/>
            <person name="Sykes S."/>
            <person name="White J."/>
            <person name="Yandava C."/>
            <person name="Burger G."/>
            <person name="Gray M.W."/>
            <person name="Holland P.W.H."/>
            <person name="King N."/>
            <person name="Lang F.B.F."/>
            <person name="Roger A.J."/>
            <person name="Ruiz-Trillo I."/>
            <person name="Haas B."/>
            <person name="Nusbaum C."/>
            <person name="Birren B."/>
        </authorList>
    </citation>
    <scope>NUCLEOTIDE SEQUENCE [LARGE SCALE GENOMIC DNA]</scope>
    <source>
        <strain evidence="2 3">JP610</strain>
    </source>
</reference>
<evidence type="ECO:0000313" key="3">
    <source>
        <dbReference type="Proteomes" id="UP000054560"/>
    </source>
</evidence>
<dbReference type="PANTHER" id="PTHR32251:SF17">
    <property type="entry name" value="STEROID 5-ALPHA REDUCTASE C-TERMINAL DOMAIN-CONTAINING PROTEIN"/>
    <property type="match status" value="1"/>
</dbReference>
<keyword evidence="1" id="KW-1133">Transmembrane helix</keyword>
<keyword evidence="3" id="KW-1185">Reference proteome</keyword>
<sequence>MLSQYTRGIELNSLTLTWSRHRLGSFLFQRIQKDGKDSRFDTLKPYFFRFFNVWSIQGLWVFLTALPVYTLNSSEDTRPLTFVDLLGLCLWVFGFALEVTADRQKSEWRDNPVNKGRFITVGLWGLSRHPNYFGESTLWLGMFIVSTPILHGWQWICAISPIFVVLLLTKVSGVPLLEKKADEKWGDEEEYQKYKRETPIFIPKLPSM</sequence>
<dbReference type="RefSeq" id="XP_014146395.1">
    <property type="nucleotide sequence ID" value="XM_014290920.1"/>
</dbReference>
<feature type="transmembrane region" description="Helical" evidence="1">
    <location>
        <begin position="46"/>
        <end position="69"/>
    </location>
</feature>
<keyword evidence="1" id="KW-0472">Membrane</keyword>
<proteinExistence type="predicted"/>
<dbReference type="eggNOG" id="KOG4650">
    <property type="taxonomic scope" value="Eukaryota"/>
</dbReference>
<dbReference type="GO" id="GO:0016020">
    <property type="term" value="C:membrane"/>
    <property type="evidence" value="ECO:0007669"/>
    <property type="project" value="TreeGrafter"/>
</dbReference>
<dbReference type="EMBL" id="KQ246952">
    <property type="protein sequence ID" value="KNC72493.1"/>
    <property type="molecule type" value="Genomic_DNA"/>
</dbReference>
<protein>
    <submittedName>
        <fullName evidence="2">Uncharacterized protein</fullName>
    </submittedName>
</protein>